<gene>
    <name evidence="2" type="ORF">PR048_013870</name>
</gene>
<name>A0ABQ9HTF2_9NEOP</name>
<accession>A0ABQ9HTF2</accession>
<dbReference type="Proteomes" id="UP001159363">
    <property type="component" value="Chromosome X"/>
</dbReference>
<comment type="caution">
    <text evidence="2">The sequence shown here is derived from an EMBL/GenBank/DDBJ whole genome shotgun (WGS) entry which is preliminary data.</text>
</comment>
<dbReference type="PANTHER" id="PTHR34415:SF1">
    <property type="entry name" value="INTEGRASE CATALYTIC DOMAIN-CONTAINING PROTEIN"/>
    <property type="match status" value="1"/>
</dbReference>
<evidence type="ECO:0000313" key="3">
    <source>
        <dbReference type="Proteomes" id="UP001159363"/>
    </source>
</evidence>
<evidence type="ECO:0000259" key="1">
    <source>
        <dbReference type="Pfam" id="PF25273"/>
    </source>
</evidence>
<dbReference type="Pfam" id="PF25273">
    <property type="entry name" value="DUF7869"/>
    <property type="match status" value="1"/>
</dbReference>
<evidence type="ECO:0000313" key="2">
    <source>
        <dbReference type="EMBL" id="KAJ8887652.1"/>
    </source>
</evidence>
<dbReference type="EMBL" id="JARBHB010000004">
    <property type="protein sequence ID" value="KAJ8887652.1"/>
    <property type="molecule type" value="Genomic_DNA"/>
</dbReference>
<proteinExistence type="predicted"/>
<organism evidence="2 3">
    <name type="scientific">Dryococelus australis</name>
    <dbReference type="NCBI Taxonomy" id="614101"/>
    <lineage>
        <taxon>Eukaryota</taxon>
        <taxon>Metazoa</taxon>
        <taxon>Ecdysozoa</taxon>
        <taxon>Arthropoda</taxon>
        <taxon>Hexapoda</taxon>
        <taxon>Insecta</taxon>
        <taxon>Pterygota</taxon>
        <taxon>Neoptera</taxon>
        <taxon>Polyneoptera</taxon>
        <taxon>Phasmatodea</taxon>
        <taxon>Verophasmatodea</taxon>
        <taxon>Anareolatae</taxon>
        <taxon>Phasmatidae</taxon>
        <taxon>Eurycanthinae</taxon>
        <taxon>Dryococelus</taxon>
    </lineage>
</organism>
<feature type="domain" description="DUF7869" evidence="1">
    <location>
        <begin position="143"/>
        <end position="201"/>
    </location>
</feature>
<sequence>MHPDKRKSRTVYQQVFRTNFSTLRFSTPRLDTCKYCDMLYHKLIAADNDTDAAKVKLESDFHYAGAEQSYSALKRNTVFANERQSHCNMQLSCYNFAIHEAWSNRVTMNIWDETVGKRGSADIVSCILKDVPDNFAVLKEGEERKLIIWSDRCVGQNNNWRNIALYCCLVQCPYFSEIHQKFLCSGHSFLPCDRDFALIKKIKDSISSNGSCGVEVCYIKHFCEQTPCYRRNVAEGRQRFVVLRRGEDHVRNYHNHVPHLHYLIYTLNDCQSRRKGGGFDGHDTIYGTMAQDVL</sequence>
<reference evidence="2 3" key="1">
    <citation type="submission" date="2023-02" db="EMBL/GenBank/DDBJ databases">
        <title>LHISI_Scaffold_Assembly.</title>
        <authorList>
            <person name="Stuart O.P."/>
            <person name="Cleave R."/>
            <person name="Magrath M.J.L."/>
            <person name="Mikheyev A.S."/>
        </authorList>
    </citation>
    <scope>NUCLEOTIDE SEQUENCE [LARGE SCALE GENOMIC DNA]</scope>
    <source>
        <strain evidence="2">Daus_M_001</strain>
        <tissue evidence="2">Leg muscle</tissue>
    </source>
</reference>
<dbReference type="InterPro" id="IPR057191">
    <property type="entry name" value="DUF7869"/>
</dbReference>
<protein>
    <recommendedName>
        <fullName evidence="1">DUF7869 domain-containing protein</fullName>
    </recommendedName>
</protein>
<keyword evidence="3" id="KW-1185">Reference proteome</keyword>
<dbReference type="PANTHER" id="PTHR34415">
    <property type="entry name" value="INTEGRASE CATALYTIC DOMAIN-CONTAINING PROTEIN"/>
    <property type="match status" value="1"/>
</dbReference>